<dbReference type="SMART" id="SM00353">
    <property type="entry name" value="HLH"/>
    <property type="match status" value="1"/>
</dbReference>
<gene>
    <name evidence="8" type="ORF">C7M84_016699</name>
</gene>
<evidence type="ECO:0000313" key="9">
    <source>
        <dbReference type="Proteomes" id="UP000283509"/>
    </source>
</evidence>
<sequence length="333" mass="37880">MKQRSDWRPPVWAELILTIELFLGYDWLRVRRCCSYQCSINELKVYEEDMTPSRTFVHIWDWSCVWAESACVVEFPTPGRANPSRCHLQAHHTPLQCNAVPFHINMKSSSWNKPCPRTVSSARSAAPRVRPNRGHPEVRQERQEIREYLDKLRHLVPACPKDGKLSRLAVIQHVIDYIVELQDALVHHPVNTLVHHPVNTLMHHPVNSLLAANEELAATLTNPLFAKQQLSSNKSARVTTSTTKTAEGARRRARHDAPDPTRLTAWGFLHIGNKSNLLPAYPETADRRSPEPEPLPLQQYRLSHFDTAVTRRTLAPRAIVTPPAVAASVSCEW</sequence>
<evidence type="ECO:0000256" key="1">
    <source>
        <dbReference type="ARBA" id="ARBA00004123"/>
    </source>
</evidence>
<evidence type="ECO:0000259" key="7">
    <source>
        <dbReference type="PROSITE" id="PS50888"/>
    </source>
</evidence>
<dbReference type="OrthoDB" id="6371478at2759"/>
<evidence type="ECO:0000256" key="4">
    <source>
        <dbReference type="ARBA" id="ARBA00023163"/>
    </source>
</evidence>
<feature type="compositionally biased region" description="Basic and acidic residues" evidence="6">
    <location>
        <begin position="247"/>
        <end position="257"/>
    </location>
</feature>
<organism evidence="8 9">
    <name type="scientific">Penaeus vannamei</name>
    <name type="common">Whiteleg shrimp</name>
    <name type="synonym">Litopenaeus vannamei</name>
    <dbReference type="NCBI Taxonomy" id="6689"/>
    <lineage>
        <taxon>Eukaryota</taxon>
        <taxon>Metazoa</taxon>
        <taxon>Ecdysozoa</taxon>
        <taxon>Arthropoda</taxon>
        <taxon>Crustacea</taxon>
        <taxon>Multicrustacea</taxon>
        <taxon>Malacostraca</taxon>
        <taxon>Eumalacostraca</taxon>
        <taxon>Eucarida</taxon>
        <taxon>Decapoda</taxon>
        <taxon>Dendrobranchiata</taxon>
        <taxon>Penaeoidea</taxon>
        <taxon>Penaeidae</taxon>
        <taxon>Penaeus</taxon>
    </lineage>
</organism>
<proteinExistence type="predicted"/>
<keyword evidence="5" id="KW-0539">Nucleus</keyword>
<dbReference type="SUPFAM" id="SSF47459">
    <property type="entry name" value="HLH, helix-loop-helix DNA-binding domain"/>
    <property type="match status" value="1"/>
</dbReference>
<dbReference type="InterPro" id="IPR011598">
    <property type="entry name" value="bHLH_dom"/>
</dbReference>
<feature type="domain" description="BHLH" evidence="7">
    <location>
        <begin position="129"/>
        <end position="181"/>
    </location>
</feature>
<feature type="compositionally biased region" description="Polar residues" evidence="6">
    <location>
        <begin position="231"/>
        <end position="245"/>
    </location>
</feature>
<dbReference type="PANTHER" id="PTHR11723:SF17">
    <property type="entry name" value="PROTEIN EXTRA-MACROCHAETAE"/>
    <property type="match status" value="1"/>
</dbReference>
<keyword evidence="3" id="KW-0805">Transcription regulation</keyword>
<dbReference type="GO" id="GO:0000122">
    <property type="term" value="P:negative regulation of transcription by RNA polymerase II"/>
    <property type="evidence" value="ECO:0007669"/>
    <property type="project" value="InterPro"/>
</dbReference>
<dbReference type="GO" id="GO:0005634">
    <property type="term" value="C:nucleus"/>
    <property type="evidence" value="ECO:0007669"/>
    <property type="project" value="UniProtKB-SubCell"/>
</dbReference>
<dbReference type="GO" id="GO:0030154">
    <property type="term" value="P:cell differentiation"/>
    <property type="evidence" value="ECO:0007669"/>
    <property type="project" value="TreeGrafter"/>
</dbReference>
<evidence type="ECO:0000256" key="3">
    <source>
        <dbReference type="ARBA" id="ARBA00023015"/>
    </source>
</evidence>
<evidence type="ECO:0000256" key="5">
    <source>
        <dbReference type="ARBA" id="ARBA00023242"/>
    </source>
</evidence>
<dbReference type="Gene3D" id="4.10.280.10">
    <property type="entry name" value="Helix-loop-helix DNA-binding domain"/>
    <property type="match status" value="1"/>
</dbReference>
<dbReference type="EMBL" id="QCYY01003097">
    <property type="protein sequence ID" value="ROT65332.1"/>
    <property type="molecule type" value="Genomic_DNA"/>
</dbReference>
<comment type="caution">
    <text evidence="8">The sequence shown here is derived from an EMBL/GenBank/DDBJ whole genome shotgun (WGS) entry which is preliminary data.</text>
</comment>
<protein>
    <recommendedName>
        <fullName evidence="7">BHLH domain-containing protein</fullName>
    </recommendedName>
</protein>
<dbReference type="Proteomes" id="UP000283509">
    <property type="component" value="Unassembled WGS sequence"/>
</dbReference>
<dbReference type="GO" id="GO:0005737">
    <property type="term" value="C:cytoplasm"/>
    <property type="evidence" value="ECO:0007669"/>
    <property type="project" value="InterPro"/>
</dbReference>
<evidence type="ECO:0000313" key="8">
    <source>
        <dbReference type="EMBL" id="ROT65332.1"/>
    </source>
</evidence>
<dbReference type="Pfam" id="PF00010">
    <property type="entry name" value="HLH"/>
    <property type="match status" value="1"/>
</dbReference>
<evidence type="ECO:0000256" key="2">
    <source>
        <dbReference type="ARBA" id="ARBA00022491"/>
    </source>
</evidence>
<keyword evidence="4" id="KW-0804">Transcription</keyword>
<keyword evidence="2" id="KW-0678">Repressor</keyword>
<dbReference type="AlphaFoldDB" id="A0A3R7PAL7"/>
<dbReference type="InterPro" id="IPR036638">
    <property type="entry name" value="HLH_DNA-bd_sf"/>
</dbReference>
<dbReference type="InterPro" id="IPR026052">
    <property type="entry name" value="DNA-bd_prot-inh"/>
</dbReference>
<dbReference type="GO" id="GO:0046983">
    <property type="term" value="F:protein dimerization activity"/>
    <property type="evidence" value="ECO:0007669"/>
    <property type="project" value="InterPro"/>
</dbReference>
<feature type="region of interest" description="Disordered" evidence="6">
    <location>
        <begin position="231"/>
        <end position="257"/>
    </location>
</feature>
<evidence type="ECO:0000256" key="6">
    <source>
        <dbReference type="SAM" id="MobiDB-lite"/>
    </source>
</evidence>
<accession>A0A3R7PAL7</accession>
<comment type="subcellular location">
    <subcellularLocation>
        <location evidence="1">Nucleus</location>
    </subcellularLocation>
</comment>
<dbReference type="CDD" id="cd19695">
    <property type="entry name" value="bHLH_dnHLH_EMC_like"/>
    <property type="match status" value="1"/>
</dbReference>
<reference evidence="8 9" key="1">
    <citation type="submission" date="2018-04" db="EMBL/GenBank/DDBJ databases">
        <authorList>
            <person name="Zhang X."/>
            <person name="Yuan J."/>
            <person name="Li F."/>
            <person name="Xiang J."/>
        </authorList>
    </citation>
    <scope>NUCLEOTIDE SEQUENCE [LARGE SCALE GENOMIC DNA]</scope>
    <source>
        <tissue evidence="8">Muscle</tissue>
    </source>
</reference>
<name>A0A3R7PAL7_PENVA</name>
<dbReference type="PANTHER" id="PTHR11723">
    <property type="entry name" value="DNA-BINDING PROTEIN INHIBITOR"/>
    <property type="match status" value="1"/>
</dbReference>
<dbReference type="GO" id="GO:0032922">
    <property type="term" value="P:circadian regulation of gene expression"/>
    <property type="evidence" value="ECO:0007669"/>
    <property type="project" value="TreeGrafter"/>
</dbReference>
<dbReference type="PROSITE" id="PS50888">
    <property type="entry name" value="BHLH"/>
    <property type="match status" value="1"/>
</dbReference>
<dbReference type="STRING" id="6689.A0A3R7PAL7"/>
<keyword evidence="9" id="KW-1185">Reference proteome</keyword>
<reference evidence="8 9" key="2">
    <citation type="submission" date="2019-01" db="EMBL/GenBank/DDBJ databases">
        <title>The decoding of complex shrimp genome reveals the adaptation for benthos swimmer, frequently molting mechanism and breeding impact on genome.</title>
        <authorList>
            <person name="Sun Y."/>
            <person name="Gao Y."/>
            <person name="Yu Y."/>
        </authorList>
    </citation>
    <scope>NUCLEOTIDE SEQUENCE [LARGE SCALE GENOMIC DNA]</scope>
    <source>
        <tissue evidence="8">Muscle</tissue>
    </source>
</reference>